<name>A0ACC0CA75_CATRO</name>
<evidence type="ECO:0000313" key="2">
    <source>
        <dbReference type="Proteomes" id="UP001060085"/>
    </source>
</evidence>
<comment type="caution">
    <text evidence="1">The sequence shown here is derived from an EMBL/GenBank/DDBJ whole genome shotgun (WGS) entry which is preliminary data.</text>
</comment>
<dbReference type="EMBL" id="CM044701">
    <property type="protein sequence ID" value="KAI5681831.1"/>
    <property type="molecule type" value="Genomic_DNA"/>
</dbReference>
<organism evidence="1 2">
    <name type="scientific">Catharanthus roseus</name>
    <name type="common">Madagascar periwinkle</name>
    <name type="synonym">Vinca rosea</name>
    <dbReference type="NCBI Taxonomy" id="4058"/>
    <lineage>
        <taxon>Eukaryota</taxon>
        <taxon>Viridiplantae</taxon>
        <taxon>Streptophyta</taxon>
        <taxon>Embryophyta</taxon>
        <taxon>Tracheophyta</taxon>
        <taxon>Spermatophyta</taxon>
        <taxon>Magnoliopsida</taxon>
        <taxon>eudicotyledons</taxon>
        <taxon>Gunneridae</taxon>
        <taxon>Pentapetalae</taxon>
        <taxon>asterids</taxon>
        <taxon>lamiids</taxon>
        <taxon>Gentianales</taxon>
        <taxon>Apocynaceae</taxon>
        <taxon>Rauvolfioideae</taxon>
        <taxon>Vinceae</taxon>
        <taxon>Catharanthinae</taxon>
        <taxon>Catharanthus</taxon>
    </lineage>
</organism>
<reference evidence="2" key="1">
    <citation type="journal article" date="2023" name="Nat. Plants">
        <title>Single-cell RNA sequencing provides a high-resolution roadmap for understanding the multicellular compartmentation of specialized metabolism.</title>
        <authorList>
            <person name="Sun S."/>
            <person name="Shen X."/>
            <person name="Li Y."/>
            <person name="Li Y."/>
            <person name="Wang S."/>
            <person name="Li R."/>
            <person name="Zhang H."/>
            <person name="Shen G."/>
            <person name="Guo B."/>
            <person name="Wei J."/>
            <person name="Xu J."/>
            <person name="St-Pierre B."/>
            <person name="Chen S."/>
            <person name="Sun C."/>
        </authorList>
    </citation>
    <scope>NUCLEOTIDE SEQUENCE [LARGE SCALE GENOMIC DNA]</scope>
</reference>
<sequence length="101" mass="11471">MAYSKFARARSNCHKDGDYGRNAYGGSHHRDGHFTHRSQMGTGNFSSRSKTFGHMTYDNYCENSSYDVHKGYHGSHDYSYQGCGREVNHEGLIGEKYYVSG</sequence>
<gene>
    <name evidence="1" type="ORF">M9H77_03059</name>
</gene>
<accession>A0ACC0CA75</accession>
<protein>
    <submittedName>
        <fullName evidence="1">Uncharacterized protein</fullName>
    </submittedName>
</protein>
<proteinExistence type="predicted"/>
<keyword evidence="2" id="KW-1185">Reference proteome</keyword>
<dbReference type="Proteomes" id="UP001060085">
    <property type="component" value="Linkage Group LG01"/>
</dbReference>
<evidence type="ECO:0000313" key="1">
    <source>
        <dbReference type="EMBL" id="KAI5681831.1"/>
    </source>
</evidence>